<evidence type="ECO:0000256" key="6">
    <source>
        <dbReference type="ARBA" id="ARBA00022989"/>
    </source>
</evidence>
<dbReference type="PANTHER" id="PTHR43773:SF1">
    <property type="entry name" value="MAGNESIUM TRANSPORTER MGTE"/>
    <property type="match status" value="1"/>
</dbReference>
<comment type="subunit">
    <text evidence="9">Homodimer.</text>
</comment>
<dbReference type="InterPro" id="IPR006669">
    <property type="entry name" value="MgtE_transporter"/>
</dbReference>
<dbReference type="InterPro" id="IPR036739">
    <property type="entry name" value="SLC41_membr_dom_sf"/>
</dbReference>
<dbReference type="InterPro" id="IPR046342">
    <property type="entry name" value="CBS_dom_sf"/>
</dbReference>
<keyword evidence="12" id="KW-1185">Reference proteome</keyword>
<keyword evidence="8" id="KW-0129">CBS domain</keyword>
<dbReference type="Gene3D" id="3.10.580.10">
    <property type="entry name" value="CBS-domain"/>
    <property type="match status" value="1"/>
</dbReference>
<dbReference type="EMBL" id="AGEG01000002">
    <property type="protein sequence ID" value="EHR38049.1"/>
    <property type="molecule type" value="Genomic_DNA"/>
</dbReference>
<evidence type="ECO:0000313" key="12">
    <source>
        <dbReference type="Proteomes" id="UP000006190"/>
    </source>
</evidence>
<evidence type="ECO:0000256" key="7">
    <source>
        <dbReference type="ARBA" id="ARBA00023136"/>
    </source>
</evidence>
<evidence type="ECO:0000256" key="5">
    <source>
        <dbReference type="ARBA" id="ARBA00022842"/>
    </source>
</evidence>
<dbReference type="PANTHER" id="PTHR43773">
    <property type="entry name" value="MAGNESIUM TRANSPORTER MGTE"/>
    <property type="match status" value="1"/>
</dbReference>
<comment type="subcellular location">
    <subcellularLocation>
        <location evidence="9">Cell membrane</location>
        <topology evidence="9">Multi-pass membrane protein</topology>
    </subcellularLocation>
    <subcellularLocation>
        <location evidence="1">Membrane</location>
        <topology evidence="1">Multi-pass membrane protein</topology>
    </subcellularLocation>
</comment>
<dbReference type="Proteomes" id="UP000006190">
    <property type="component" value="Unassembled WGS sequence"/>
</dbReference>
<dbReference type="Gene3D" id="1.25.60.10">
    <property type="entry name" value="MgtE N-terminal domain-like"/>
    <property type="match status" value="1"/>
</dbReference>
<feature type="transmembrane region" description="Helical" evidence="9">
    <location>
        <begin position="417"/>
        <end position="439"/>
    </location>
</feature>
<proteinExistence type="inferred from homology"/>
<dbReference type="PROSITE" id="PS51371">
    <property type="entry name" value="CBS"/>
    <property type="match status" value="1"/>
</dbReference>
<comment type="caution">
    <text evidence="11">The sequence shown here is derived from an EMBL/GenBank/DDBJ whole genome shotgun (WGS) entry which is preliminary data.</text>
</comment>
<feature type="transmembrane region" description="Helical" evidence="9">
    <location>
        <begin position="377"/>
        <end position="397"/>
    </location>
</feature>
<keyword evidence="6 9" id="KW-1133">Transmembrane helix</keyword>
<organism evidence="11 12">
    <name type="scientific">Facklamia languida CCUG 37842</name>
    <dbReference type="NCBI Taxonomy" id="883113"/>
    <lineage>
        <taxon>Bacteria</taxon>
        <taxon>Bacillati</taxon>
        <taxon>Bacillota</taxon>
        <taxon>Bacilli</taxon>
        <taxon>Lactobacillales</taxon>
        <taxon>Aerococcaceae</taxon>
        <taxon>Facklamia</taxon>
    </lineage>
</organism>
<keyword evidence="7 9" id="KW-0472">Membrane</keyword>
<name>H3NGZ4_9LACT</name>
<accession>H3NGZ4</accession>
<dbReference type="SUPFAM" id="SSF54631">
    <property type="entry name" value="CBS-domain pair"/>
    <property type="match status" value="1"/>
</dbReference>
<dbReference type="STRING" id="883113.HMPREF9708_00133"/>
<feature type="transmembrane region" description="Helical" evidence="9">
    <location>
        <begin position="276"/>
        <end position="293"/>
    </location>
</feature>
<evidence type="ECO:0000256" key="8">
    <source>
        <dbReference type="PROSITE-ProRule" id="PRU00703"/>
    </source>
</evidence>
<dbReference type="AlphaFoldDB" id="H3NGZ4"/>
<comment type="function">
    <text evidence="9">Acts as a magnesium transporter.</text>
</comment>
<dbReference type="Pfam" id="PF01769">
    <property type="entry name" value="MgtE"/>
    <property type="match status" value="1"/>
</dbReference>
<dbReference type="Gene3D" id="1.10.357.20">
    <property type="entry name" value="SLC41 divalent cation transporters, integral membrane domain"/>
    <property type="match status" value="1"/>
</dbReference>
<dbReference type="Pfam" id="PF03448">
    <property type="entry name" value="MgtE_N"/>
    <property type="match status" value="1"/>
</dbReference>
<evidence type="ECO:0000259" key="10">
    <source>
        <dbReference type="PROSITE" id="PS51371"/>
    </source>
</evidence>
<sequence>MKGLLELNKHDLMVEVNRLNQLHEVDLAAYMETLDSEEFLLMSHFLEKKQLAEAFAELSRDYKQEMMNHLNDEDLRVVVHHLDSMELVDTIKELPANLVKRLLGQLDGSKRSLINQLLGYPEESVGSIMGVEMVKCLAEEDQAQILTKLSNSKFDPEYLQIIWMIDHNQHLVGYLYLSDLIRYPHDDLNTIIQTDVISVKTLDDQEFASNIMNKYHLSLLPVTDEEGCLVGVVSADIMLDVMEEEFSEDMASMQGMGGIDEDYLKVPAFVHFKKRIVWLLILMVTATLTGYIIQRYDAILSGSVILAAYIPMLMDSGGNAGGQATTVIIRSLTLGEVALKDAAKIFLKEFEISIMVGICMALLNMVRIMVMDQVSMMVNLTVSLSLLLTIIMAKLVGSMLPLVGTFFKQDPVVMAGPILTTVVDTFSLLIYFEIASLLLGL</sequence>
<evidence type="ECO:0000256" key="4">
    <source>
        <dbReference type="ARBA" id="ARBA00022692"/>
    </source>
</evidence>
<dbReference type="RefSeq" id="WP_006307998.1">
    <property type="nucleotide sequence ID" value="NZ_JH601133.1"/>
</dbReference>
<evidence type="ECO:0000256" key="1">
    <source>
        <dbReference type="ARBA" id="ARBA00004141"/>
    </source>
</evidence>
<dbReference type="InterPro" id="IPR038076">
    <property type="entry name" value="MgtE_N_sf"/>
</dbReference>
<evidence type="ECO:0000256" key="9">
    <source>
        <dbReference type="RuleBase" id="RU362011"/>
    </source>
</evidence>
<dbReference type="GO" id="GO:0005886">
    <property type="term" value="C:plasma membrane"/>
    <property type="evidence" value="ECO:0007669"/>
    <property type="project" value="UniProtKB-SubCell"/>
</dbReference>
<evidence type="ECO:0000256" key="3">
    <source>
        <dbReference type="ARBA" id="ARBA00022448"/>
    </source>
</evidence>
<dbReference type="OrthoDB" id="9790355at2"/>
<reference evidence="11 12" key="1">
    <citation type="submission" date="2012-01" db="EMBL/GenBank/DDBJ databases">
        <title>The Genome Sequence of Facklamia languida CCUG 37842.</title>
        <authorList>
            <consortium name="The Broad Institute Genome Sequencing Platform"/>
            <person name="Earl A."/>
            <person name="Ward D."/>
            <person name="Feldgarden M."/>
            <person name="Gevers D."/>
            <person name="Huys G."/>
            <person name="Young S.K."/>
            <person name="Zeng Q."/>
            <person name="Gargeya S."/>
            <person name="Fitzgerald M."/>
            <person name="Haas B."/>
            <person name="Abouelleil A."/>
            <person name="Alvarado L."/>
            <person name="Arachchi H.M."/>
            <person name="Berlin A."/>
            <person name="Chapman S.B."/>
            <person name="Gearin G."/>
            <person name="Goldberg J."/>
            <person name="Griggs A."/>
            <person name="Gujja S."/>
            <person name="Hansen M."/>
            <person name="Heiman D."/>
            <person name="Howarth C."/>
            <person name="Larimer J."/>
            <person name="Lui A."/>
            <person name="MacDonald P.J.P."/>
            <person name="McCowen C."/>
            <person name="Montmayeur A."/>
            <person name="Murphy C."/>
            <person name="Neiman D."/>
            <person name="Pearson M."/>
            <person name="Priest M."/>
            <person name="Roberts A."/>
            <person name="Saif S."/>
            <person name="Shea T."/>
            <person name="Sisk P."/>
            <person name="Stolte C."/>
            <person name="Sykes S."/>
            <person name="Wortman J."/>
            <person name="Nusbaum C."/>
            <person name="Birren B."/>
        </authorList>
    </citation>
    <scope>NUCLEOTIDE SEQUENCE [LARGE SCALE GENOMIC DNA]</scope>
    <source>
        <strain evidence="11 12">CCUG 37842</strain>
    </source>
</reference>
<dbReference type="SMART" id="SM00116">
    <property type="entry name" value="CBS"/>
    <property type="match status" value="2"/>
</dbReference>
<keyword evidence="5 9" id="KW-0460">Magnesium</keyword>
<dbReference type="Pfam" id="PF00571">
    <property type="entry name" value="CBS"/>
    <property type="match status" value="1"/>
</dbReference>
<comment type="caution">
    <text evidence="9">Lacks conserved residue(s) required for the propagation of feature annotation.</text>
</comment>
<evidence type="ECO:0000256" key="2">
    <source>
        <dbReference type="ARBA" id="ARBA00009749"/>
    </source>
</evidence>
<dbReference type="SUPFAM" id="SSF161093">
    <property type="entry name" value="MgtE membrane domain-like"/>
    <property type="match status" value="1"/>
</dbReference>
<dbReference type="PATRIC" id="fig|883113.3.peg.130"/>
<dbReference type="InterPro" id="IPR000644">
    <property type="entry name" value="CBS_dom"/>
</dbReference>
<keyword evidence="9" id="KW-1003">Cell membrane</keyword>
<feature type="transmembrane region" description="Helical" evidence="9">
    <location>
        <begin position="352"/>
        <end position="370"/>
    </location>
</feature>
<dbReference type="NCBIfam" id="TIGR00400">
    <property type="entry name" value="mgtE"/>
    <property type="match status" value="1"/>
</dbReference>
<keyword evidence="4 9" id="KW-0812">Transmembrane</keyword>
<dbReference type="InterPro" id="IPR006667">
    <property type="entry name" value="SLC41_membr_dom"/>
</dbReference>
<dbReference type="eggNOG" id="COG2239">
    <property type="taxonomic scope" value="Bacteria"/>
</dbReference>
<evidence type="ECO:0000313" key="11">
    <source>
        <dbReference type="EMBL" id="EHR38049.1"/>
    </source>
</evidence>
<comment type="similarity">
    <text evidence="2 9">Belongs to the SLC41A transporter family.</text>
</comment>
<dbReference type="InterPro" id="IPR006668">
    <property type="entry name" value="Mg_transptr_MgtE_intracell_dom"/>
</dbReference>
<gene>
    <name evidence="11" type="ORF">HMPREF9708_00133</name>
</gene>
<dbReference type="GO" id="GO:0046872">
    <property type="term" value="F:metal ion binding"/>
    <property type="evidence" value="ECO:0007669"/>
    <property type="project" value="UniProtKB-KW"/>
</dbReference>
<dbReference type="HOGENOM" id="CLU_037408_2_2_9"/>
<dbReference type="SMART" id="SM00924">
    <property type="entry name" value="MgtE_N"/>
    <property type="match status" value="1"/>
</dbReference>
<keyword evidence="3 9" id="KW-0813">Transport</keyword>
<dbReference type="SUPFAM" id="SSF158791">
    <property type="entry name" value="MgtE N-terminal domain-like"/>
    <property type="match status" value="1"/>
</dbReference>
<feature type="domain" description="CBS" evidence="10">
    <location>
        <begin position="192"/>
        <end position="248"/>
    </location>
</feature>
<protein>
    <recommendedName>
        <fullName evidence="9">Magnesium transporter MgtE</fullName>
    </recommendedName>
</protein>
<dbReference type="GO" id="GO:0015095">
    <property type="term" value="F:magnesium ion transmembrane transporter activity"/>
    <property type="evidence" value="ECO:0007669"/>
    <property type="project" value="UniProtKB-UniRule"/>
</dbReference>
<keyword evidence="9" id="KW-0479">Metal-binding</keyword>